<dbReference type="PROSITE" id="PS51543">
    <property type="entry name" value="FYRC"/>
    <property type="match status" value="1"/>
</dbReference>
<dbReference type="SUPFAM" id="SSF82199">
    <property type="entry name" value="SET domain"/>
    <property type="match status" value="1"/>
</dbReference>
<dbReference type="GO" id="GO:0005700">
    <property type="term" value="C:polytene chromosome"/>
    <property type="evidence" value="ECO:0007669"/>
    <property type="project" value="UniProtKB-ARBA"/>
</dbReference>
<evidence type="ECO:0000313" key="20">
    <source>
        <dbReference type="Proteomes" id="UP000492821"/>
    </source>
</evidence>
<sequence>MPIKNGGAIVLTCSSCKKHTHKSCVASIVSKDSEYMCLSCRKNTPSTSSSVQDDLVNNCNDIEIELESRSKRQTLSTSTSNASVVSPTTPSSSGNNSTGSTPNARKSSYPPTKYCTPPVINTDFETDTLPAQLPTGSSFTSSLDEDMSISNSDDRSEGSSPSGDITADNSMRNSPSLPLESAPTSENDDSRPSSSKRQYKDLNGTKPKLDDGTKEKKKPGRKSNMKTRSGGQPPTNSYAQLGKSAKGRRPTAKGKGKAPKTRRPRTSNKLTYIQAITATIRRESDETNDDDPSTRQPDENDYIRTAIVNSVENPFICNAPMCLICGSIGRDVEGTMMNCMSCSQTYHSYCVNMHEKLNKRILKRGWRCLQCTVCETCGDGSDESNLLLCDECDVAFHTYCLEPKLDKIPSGSWRCHWCATCRRCNKQVQSQSDLQKLDGLCEGCYSMRKCPKCLKLYEAGEMMIRCQHCSRWFHGACEDLLSEDALENAYENAFRCSLCRPRAHTDYNDLMNSSVIVDNVMINKTALPMLNCGRSASSLGGLMDISGSFRSQSTDQTDPDDYMEEIDIGKKKGTGPGRRQPKYGIGGFFVKNRSRIAQSTEDDPDEAVDEKPANGKAKRRPRKPRRHQLEDAYPQALQSAFWGGTGFDGKGLIDKEIDEPILEEAPIPLGPDRRQRRAYELSEDACEFIRSQQEQEMLGDVFGADCENLDIDMDNFDFTGLFGEDDDDMVDDDAPTNENTQDSHSTSATGDRPNSQSMTDSAQRKADKQKNKKNADDRGNLLAWELDEPLGDKATKAAVLFANVTYPDLKSKYPNWRDRHRQIHRIWRTLDSEKRQQYVSLARENKKASRFLGQKQQRPMLPPPSQQQPQAGPSNAGDRDLKDAKKEPLEVKIEPPTERQSEVKTSSQHVAEIIAKINNSQAAAAANSTPPKQAAPLPPPKVEPRSEVSTPVDVKPYGTDSLLFETPIKSETATPNATLSPISSISNNLPSLSLAQRSMGSSVLHMNGGLLSNNGESGSNVSLFQSYSSSVVGNGSPLPGPPKAPIEAIQQYDQLKKDLEDIKDKLAKVEGDVATLRKNKKSIHARRRQLNKNPRVDDNGAPVVIPLNEADEKKLDNINKSLGDRTHAKDLLSKKSKELNAKIDELITKYGPLAPTTPIQQSVPPFPSRSGFSNHLADLRNDRDNYERASSVLEGIMGFGLTNGGGSPLRRADSWASLASESSEVSSDQPKSTRGRKRKKNVEPNKLPAILGGIVYESLTNQVDRDVYELVDYMLYQVVHDGEDPATLSRAPSASMSRSPDSEPKRKKRNTNKKAMPVNAQNEYVTVISEIKESLTKLPPIPPMVLNPFPALDPKVGITVDTTKLLDLVEKPPPEGTKFGFINLDFINDYYGEFEECCLAPPETPDLQIRCSDIYADVQFTDFYEDESDEVYVDARAEPYHTLDFESEVPREELEQLSCNAMAERESGEYIIPQLHPWPDVESCPTDPPRTAYKWKDVDEAVEMDLVLYHDEDVETAAAFHELAEILDLSGKDLDYEVVECLTSPAPESCPDVGDNGEVHCHNCKILIEGDGFEVEEVDPYPHYVIYCSATCYEDAAAQEQATLLAAALLGSKRRIDTPLTIEIADDVTTENKDPQLPTPEHNEAPLTDTDQLIIMEQLRQSRWEEFSVSDLPPPRITTNEITPGGSRAYKFRGQGWTICDEKLLSSFRAAPDDTHEVIRKHSHTWMQYRSSDNRICTLCNELGDGLPALTGRLLNCDANEWIHVNCAVWSTEVHESESGGLNNVQAAIEQARDTYCVVCDTTGASIKCIKLECDSWYHLPCAFKTGCKFMKDIAFQTMTCPVHCQNVHPEVNVSRLEALRRVYVEREENALLAKIYNHPFSSDMIMRVGNLVFYHIGQLLPDQLKTFHNNKLIFPNNYRIVRFFWHPTQIHERIGYECTVEDKNNTPIFRVAFEGREIRDTTPHGAWQRILNAIHQSREKTNSVLRFFPGQVNGEDLFGFTEIAITKMTESLPGVDSLKTYEFRHGGAPLMEVPLAINPTGCARTEPCFRTLIKSKKTYFVSPSKNDERPDSREENITGKRRRRRPATDFSGVYDEDTLRLLKASGISEEMLASGNTRNEPAGYATGQLYTRYKNMKVEWRAFVSLGRSGIAGFGLYAKRDIDMNQMVIEYVGEVIRSEICEIREKMYSQKNKGIYMFRIDSDYVIDATMSGNLARYINHSCDPNCYTQIVTIDNDKKIVIFAGRPIKAGEELTYDYQFELEDTEDKIPCLCGAPNCVKWMN</sequence>
<keyword evidence="5" id="KW-0949">S-adenosyl-L-methionine</keyword>
<feature type="compositionally biased region" description="Basic and acidic residues" evidence="15">
    <location>
        <begin position="762"/>
        <end position="776"/>
    </location>
</feature>
<dbReference type="InterPro" id="IPR001214">
    <property type="entry name" value="SET_dom"/>
</dbReference>
<evidence type="ECO:0000313" key="21">
    <source>
        <dbReference type="WBParaSite" id="Pan_g1929.t1"/>
    </source>
</evidence>
<dbReference type="SUPFAM" id="SSF57903">
    <property type="entry name" value="FYVE/PHD zinc finger"/>
    <property type="match status" value="3"/>
</dbReference>
<dbReference type="Pfam" id="PF13832">
    <property type="entry name" value="zf-HC5HC2H_2"/>
    <property type="match status" value="1"/>
</dbReference>
<feature type="region of interest" description="Disordered" evidence="15">
    <location>
        <begin position="848"/>
        <end position="907"/>
    </location>
</feature>
<dbReference type="SMART" id="SM00317">
    <property type="entry name" value="SET"/>
    <property type="match status" value="1"/>
</dbReference>
<feature type="compositionally biased region" description="Polar residues" evidence="15">
    <location>
        <begin position="736"/>
        <end position="761"/>
    </location>
</feature>
<feature type="region of interest" description="Disordered" evidence="15">
    <location>
        <begin position="2062"/>
        <end position="2090"/>
    </location>
</feature>
<dbReference type="GO" id="GO:0003713">
    <property type="term" value="F:transcription coactivator activity"/>
    <property type="evidence" value="ECO:0007669"/>
    <property type="project" value="TreeGrafter"/>
</dbReference>
<feature type="compositionally biased region" description="Basic residues" evidence="15">
    <location>
        <begin position="215"/>
        <end position="225"/>
    </location>
</feature>
<dbReference type="InterPro" id="IPR003888">
    <property type="entry name" value="FYrich_N"/>
</dbReference>
<dbReference type="SMART" id="SM00541">
    <property type="entry name" value="FYRN"/>
    <property type="match status" value="1"/>
</dbReference>
<evidence type="ECO:0000259" key="16">
    <source>
        <dbReference type="PROSITE" id="PS50016"/>
    </source>
</evidence>
<keyword evidence="8 14" id="KW-0863">Zinc-finger</keyword>
<evidence type="ECO:0000256" key="2">
    <source>
        <dbReference type="ARBA" id="ARBA00022553"/>
    </source>
</evidence>
<evidence type="ECO:0000256" key="8">
    <source>
        <dbReference type="ARBA" id="ARBA00022771"/>
    </source>
</evidence>
<dbReference type="GO" id="GO:0032259">
    <property type="term" value="P:methylation"/>
    <property type="evidence" value="ECO:0007669"/>
    <property type="project" value="UniProtKB-KW"/>
</dbReference>
<comment type="subcellular location">
    <subcellularLocation>
        <location evidence="1">Nucleus</location>
    </subcellularLocation>
</comment>
<dbReference type="PANTHER" id="PTHR45888:SF6">
    <property type="entry name" value="HL01030P-RELATED"/>
    <property type="match status" value="1"/>
</dbReference>
<feature type="compositionally biased region" description="Basic and acidic residues" evidence="15">
    <location>
        <begin position="2066"/>
        <end position="2079"/>
    </location>
</feature>
<dbReference type="InterPro" id="IPR013083">
    <property type="entry name" value="Znf_RING/FYVE/PHD"/>
</dbReference>
<dbReference type="PROSITE" id="PS50016">
    <property type="entry name" value="ZF_PHD_2"/>
    <property type="match status" value="3"/>
</dbReference>
<feature type="domain" description="PHD-type" evidence="16">
    <location>
        <begin position="371"/>
        <end position="421"/>
    </location>
</feature>
<dbReference type="InterPro" id="IPR036910">
    <property type="entry name" value="HMG_box_dom_sf"/>
</dbReference>
<dbReference type="CDD" id="cd15514">
    <property type="entry name" value="PHD6_KMT2C_like"/>
    <property type="match status" value="1"/>
</dbReference>
<evidence type="ECO:0000256" key="14">
    <source>
        <dbReference type="PROSITE-ProRule" id="PRU00146"/>
    </source>
</evidence>
<feature type="compositionally biased region" description="Basic residues" evidence="15">
    <location>
        <begin position="1080"/>
        <end position="1090"/>
    </location>
</feature>
<dbReference type="PROSITE" id="PS50280">
    <property type="entry name" value="SET"/>
    <property type="match status" value="1"/>
</dbReference>
<feature type="region of interest" description="Disordered" evidence="15">
    <location>
        <begin position="70"/>
        <end position="300"/>
    </location>
</feature>
<evidence type="ECO:0000256" key="10">
    <source>
        <dbReference type="ARBA" id="ARBA00022853"/>
    </source>
</evidence>
<keyword evidence="11" id="KW-0805">Transcription regulation</keyword>
<dbReference type="SMART" id="SM00249">
    <property type="entry name" value="PHD"/>
    <property type="match status" value="5"/>
</dbReference>
<evidence type="ECO:0000256" key="4">
    <source>
        <dbReference type="ARBA" id="ARBA00022679"/>
    </source>
</evidence>
<feature type="domain" description="PHD-type" evidence="16">
    <location>
        <begin position="319"/>
        <end position="374"/>
    </location>
</feature>
<feature type="domain" description="PHD-type" evidence="19">
    <location>
        <begin position="1734"/>
        <end position="1845"/>
    </location>
</feature>
<dbReference type="Pfam" id="PF00628">
    <property type="entry name" value="PHD"/>
    <property type="match status" value="2"/>
</dbReference>
<dbReference type="GO" id="GO:0044666">
    <property type="term" value="C:MLL3/4 complex"/>
    <property type="evidence" value="ECO:0007669"/>
    <property type="project" value="TreeGrafter"/>
</dbReference>
<proteinExistence type="predicted"/>
<evidence type="ECO:0000256" key="3">
    <source>
        <dbReference type="ARBA" id="ARBA00022603"/>
    </source>
</evidence>
<keyword evidence="20" id="KW-1185">Reference proteome</keyword>
<dbReference type="PANTHER" id="PTHR45888">
    <property type="entry name" value="HL01030P-RELATED"/>
    <property type="match status" value="1"/>
</dbReference>
<dbReference type="FunFam" id="3.30.40.10:FF:000002">
    <property type="entry name" value="Histone-lysine N-methyltransferase"/>
    <property type="match status" value="1"/>
</dbReference>
<reference evidence="20" key="1">
    <citation type="journal article" date="2013" name="Genetics">
        <title>The draft genome and transcriptome of Panagrellus redivivus are shaped by the harsh demands of a free-living lifestyle.</title>
        <authorList>
            <person name="Srinivasan J."/>
            <person name="Dillman A.R."/>
            <person name="Macchietto M.G."/>
            <person name="Heikkinen L."/>
            <person name="Lakso M."/>
            <person name="Fracchia K.M."/>
            <person name="Antoshechkin I."/>
            <person name="Mortazavi A."/>
            <person name="Wong G."/>
            <person name="Sternberg P.W."/>
        </authorList>
    </citation>
    <scope>NUCLEOTIDE SEQUENCE [LARGE SCALE GENOMIC DNA]</scope>
    <source>
        <strain evidence="20">MT8872</strain>
    </source>
</reference>
<feature type="compositionally biased region" description="Polar residues" evidence="15">
    <location>
        <begin position="158"/>
        <end position="176"/>
    </location>
</feature>
<keyword evidence="9" id="KW-0862">Zinc</keyword>
<keyword evidence="4" id="KW-0808">Transferase</keyword>
<keyword evidence="12" id="KW-0804">Transcription</keyword>
<dbReference type="Proteomes" id="UP000492821">
    <property type="component" value="Unassembled WGS sequence"/>
</dbReference>
<dbReference type="SMART" id="SM00542">
    <property type="entry name" value="FYRC"/>
    <property type="match status" value="1"/>
</dbReference>
<feature type="compositionally biased region" description="Low complexity" evidence="15">
    <location>
        <begin position="921"/>
        <end position="935"/>
    </location>
</feature>
<keyword evidence="10" id="KW-0156">Chromatin regulator</keyword>
<accession>A0A7E4VCS0</accession>
<evidence type="ECO:0000256" key="1">
    <source>
        <dbReference type="ARBA" id="ARBA00004123"/>
    </source>
</evidence>
<keyword evidence="6" id="KW-0479">Metal-binding</keyword>
<keyword evidence="13" id="KW-0539">Nucleus</keyword>
<feature type="region of interest" description="Disordered" evidence="15">
    <location>
        <begin position="921"/>
        <end position="955"/>
    </location>
</feature>
<feature type="compositionally biased region" description="Basic residues" evidence="15">
    <location>
        <begin position="616"/>
        <end position="626"/>
    </location>
</feature>
<dbReference type="Pfam" id="PF00856">
    <property type="entry name" value="SET"/>
    <property type="match status" value="1"/>
</dbReference>
<name>A0A7E4VCS0_PANRE</name>
<feature type="domain" description="SET" evidence="17">
    <location>
        <begin position="2143"/>
        <end position="2259"/>
    </location>
</feature>
<evidence type="ECO:0000259" key="17">
    <source>
        <dbReference type="PROSITE" id="PS50280"/>
    </source>
</evidence>
<dbReference type="SMART" id="SM00508">
    <property type="entry name" value="PostSET"/>
    <property type="match status" value="1"/>
</dbReference>
<dbReference type="GO" id="GO:0042800">
    <property type="term" value="F:histone H3K4 methyltransferase activity"/>
    <property type="evidence" value="ECO:0007669"/>
    <property type="project" value="TreeGrafter"/>
</dbReference>
<feature type="compositionally biased region" description="Low complexity" evidence="15">
    <location>
        <begin position="1214"/>
        <end position="1227"/>
    </location>
</feature>
<feature type="domain" description="PHD-type" evidence="16">
    <location>
        <begin position="447"/>
        <end position="502"/>
    </location>
</feature>
<evidence type="ECO:0000256" key="13">
    <source>
        <dbReference type="ARBA" id="ARBA00023242"/>
    </source>
</evidence>
<dbReference type="CDD" id="cd15513">
    <property type="entry name" value="PHD5_KMT2C_like"/>
    <property type="match status" value="1"/>
</dbReference>
<keyword evidence="7" id="KW-0677">Repeat</keyword>
<reference evidence="21" key="2">
    <citation type="submission" date="2020-10" db="UniProtKB">
        <authorList>
            <consortium name="WormBaseParasite"/>
        </authorList>
    </citation>
    <scope>IDENTIFICATION</scope>
</reference>
<feature type="region of interest" description="Disordered" evidence="15">
    <location>
        <begin position="1080"/>
        <end position="1102"/>
    </location>
</feature>
<dbReference type="InterPro" id="IPR034732">
    <property type="entry name" value="EPHD"/>
</dbReference>
<feature type="compositionally biased region" description="Basic residues" evidence="15">
    <location>
        <begin position="245"/>
        <end position="266"/>
    </location>
</feature>
<dbReference type="WBParaSite" id="Pan_g1929.t1">
    <property type="protein sequence ID" value="Pan_g1929.t1"/>
    <property type="gene ID" value="Pan_g1929"/>
</dbReference>
<feature type="region of interest" description="Disordered" evidence="15">
    <location>
        <begin position="597"/>
        <end position="631"/>
    </location>
</feature>
<dbReference type="Gene3D" id="1.10.30.10">
    <property type="entry name" value="High mobility group box domain"/>
    <property type="match status" value="1"/>
</dbReference>
<dbReference type="InterPro" id="IPR011011">
    <property type="entry name" value="Znf_FYVE_PHD"/>
</dbReference>
<feature type="region of interest" description="Disordered" evidence="15">
    <location>
        <begin position="1286"/>
        <end position="1316"/>
    </location>
</feature>
<keyword evidence="3" id="KW-0489">Methyltransferase</keyword>
<organism evidence="20 21">
    <name type="scientific">Panagrellus redivivus</name>
    <name type="common">Microworm</name>
    <dbReference type="NCBI Taxonomy" id="6233"/>
    <lineage>
        <taxon>Eukaryota</taxon>
        <taxon>Metazoa</taxon>
        <taxon>Ecdysozoa</taxon>
        <taxon>Nematoda</taxon>
        <taxon>Chromadorea</taxon>
        <taxon>Rhabditida</taxon>
        <taxon>Tylenchina</taxon>
        <taxon>Panagrolaimomorpha</taxon>
        <taxon>Panagrolaimoidea</taxon>
        <taxon>Panagrolaimidae</taxon>
        <taxon>Panagrellus</taxon>
    </lineage>
</organism>
<evidence type="ECO:0000256" key="7">
    <source>
        <dbReference type="ARBA" id="ARBA00022737"/>
    </source>
</evidence>
<evidence type="ECO:0000256" key="12">
    <source>
        <dbReference type="ARBA" id="ARBA00023163"/>
    </source>
</evidence>
<keyword evidence="2" id="KW-0597">Phosphoprotein</keyword>
<feature type="compositionally biased region" description="Polar residues" evidence="15">
    <location>
        <begin position="267"/>
        <end position="277"/>
    </location>
</feature>
<dbReference type="Gene3D" id="2.170.270.10">
    <property type="entry name" value="SET domain"/>
    <property type="match status" value="1"/>
</dbReference>
<feature type="compositionally biased region" description="Low complexity" evidence="15">
    <location>
        <begin position="1289"/>
        <end position="1299"/>
    </location>
</feature>
<dbReference type="GO" id="GO:0045944">
    <property type="term" value="P:positive regulation of transcription by RNA polymerase II"/>
    <property type="evidence" value="ECO:0007669"/>
    <property type="project" value="TreeGrafter"/>
</dbReference>
<evidence type="ECO:0000256" key="9">
    <source>
        <dbReference type="ARBA" id="ARBA00022833"/>
    </source>
</evidence>
<dbReference type="GO" id="GO:0008270">
    <property type="term" value="F:zinc ion binding"/>
    <property type="evidence" value="ECO:0007669"/>
    <property type="project" value="UniProtKB-KW"/>
</dbReference>
<protein>
    <submittedName>
        <fullName evidence="21">Histone-lysine N-methyltransferase</fullName>
    </submittedName>
</protein>
<evidence type="ECO:0000256" key="15">
    <source>
        <dbReference type="SAM" id="MobiDB-lite"/>
    </source>
</evidence>
<evidence type="ECO:0000256" key="5">
    <source>
        <dbReference type="ARBA" id="ARBA00022691"/>
    </source>
</evidence>
<feature type="domain" description="Post-SET" evidence="18">
    <location>
        <begin position="2267"/>
        <end position="2283"/>
    </location>
</feature>
<dbReference type="InterPro" id="IPR001965">
    <property type="entry name" value="Znf_PHD"/>
</dbReference>
<dbReference type="InterPro" id="IPR003616">
    <property type="entry name" value="Post-SET_dom"/>
</dbReference>
<dbReference type="Pfam" id="PF05964">
    <property type="entry name" value="FYRN"/>
    <property type="match status" value="1"/>
</dbReference>
<dbReference type="SUPFAM" id="SSF47095">
    <property type="entry name" value="HMG-box"/>
    <property type="match status" value="1"/>
</dbReference>
<dbReference type="InterPro" id="IPR019787">
    <property type="entry name" value="Znf_PHD-finger"/>
</dbReference>
<feature type="region of interest" description="Disordered" evidence="15">
    <location>
        <begin position="1213"/>
        <end position="1244"/>
    </location>
</feature>
<feature type="compositionally biased region" description="Low complexity" evidence="15">
    <location>
        <begin position="76"/>
        <end position="104"/>
    </location>
</feature>
<dbReference type="PROSITE" id="PS51542">
    <property type="entry name" value="FYRN"/>
    <property type="match status" value="1"/>
</dbReference>
<dbReference type="Gene3D" id="3.30.160.360">
    <property type="match status" value="1"/>
</dbReference>
<dbReference type="Pfam" id="PF05965">
    <property type="entry name" value="FYRC"/>
    <property type="match status" value="1"/>
</dbReference>
<evidence type="ECO:0000259" key="19">
    <source>
        <dbReference type="PROSITE" id="PS51805"/>
    </source>
</evidence>
<evidence type="ECO:0000259" key="18">
    <source>
        <dbReference type="PROSITE" id="PS50868"/>
    </source>
</evidence>
<evidence type="ECO:0000256" key="6">
    <source>
        <dbReference type="ARBA" id="ARBA00022723"/>
    </source>
</evidence>
<feature type="compositionally biased region" description="Polar residues" evidence="15">
    <location>
        <begin position="226"/>
        <end position="239"/>
    </location>
</feature>
<feature type="compositionally biased region" description="Basic and acidic residues" evidence="15">
    <location>
        <begin position="877"/>
        <end position="902"/>
    </location>
</feature>
<evidence type="ECO:0000256" key="11">
    <source>
        <dbReference type="ARBA" id="ARBA00023015"/>
    </source>
</evidence>
<dbReference type="Gene3D" id="3.30.40.10">
    <property type="entry name" value="Zinc/RING finger domain, C3HC4 (zinc finger)"/>
    <property type="match status" value="3"/>
</dbReference>
<dbReference type="PROSITE" id="PS51805">
    <property type="entry name" value="EPHD"/>
    <property type="match status" value="1"/>
</dbReference>
<dbReference type="PROSITE" id="PS50868">
    <property type="entry name" value="POST_SET"/>
    <property type="match status" value="1"/>
</dbReference>
<feature type="compositionally biased region" description="Acidic residues" evidence="15">
    <location>
        <begin position="723"/>
        <end position="735"/>
    </location>
</feature>
<dbReference type="InterPro" id="IPR046341">
    <property type="entry name" value="SET_dom_sf"/>
</dbReference>
<feature type="region of interest" description="Disordered" evidence="15">
    <location>
        <begin position="722"/>
        <end position="776"/>
    </location>
</feature>
<dbReference type="InterPro" id="IPR003889">
    <property type="entry name" value="FYrich_C"/>
</dbReference>